<dbReference type="RefSeq" id="WP_011410727.1">
    <property type="nucleotide sequence ID" value="NC_007712.1"/>
</dbReference>
<protein>
    <submittedName>
        <fullName evidence="2">3',5'-cyclic adenosine monophosphate phosphodiesterase CpdA</fullName>
    </submittedName>
</protein>
<evidence type="ECO:0000313" key="4">
    <source>
        <dbReference type="Proteomes" id="UP000245838"/>
    </source>
</evidence>
<dbReference type="InterPro" id="IPR042281">
    <property type="entry name" value="GpdQ_beta-strand"/>
</dbReference>
<dbReference type="EMBL" id="AP008232">
    <property type="protein sequence ID" value="BAE74165.1"/>
    <property type="molecule type" value="Genomic_DNA"/>
</dbReference>
<dbReference type="InterPro" id="IPR029052">
    <property type="entry name" value="Metallo-depent_PP-like"/>
</dbReference>
<dbReference type="Proteomes" id="UP000245838">
    <property type="component" value="Chromosome sggmmb4_Chromosome"/>
</dbReference>
<name>Q2NUL0_SODGM</name>
<gene>
    <name evidence="2" type="primary">cpdA_2</name>
    <name evidence="1" type="ordered locus">SG0890</name>
    <name evidence="2" type="ORF">SGGMMB4_01971</name>
</gene>
<evidence type="ECO:0000313" key="3">
    <source>
        <dbReference type="Proteomes" id="UP000001932"/>
    </source>
</evidence>
<reference evidence="2 4" key="2">
    <citation type="submission" date="2015-05" db="EMBL/GenBank/DDBJ databases">
        <authorList>
            <person name="Goodhead I."/>
        </authorList>
    </citation>
    <scope>NUCLEOTIDE SEQUENCE [LARGE SCALE GENOMIC DNA]</scope>
    <source>
        <strain evidence="2">B4</strain>
        <strain evidence="4">morsitans</strain>
    </source>
</reference>
<dbReference type="STRING" id="343509.SG0890"/>
<organism evidence="1 3">
    <name type="scientific">Sodalis glossinidius (strain morsitans)</name>
    <dbReference type="NCBI Taxonomy" id="343509"/>
    <lineage>
        <taxon>Bacteria</taxon>
        <taxon>Pseudomonadati</taxon>
        <taxon>Pseudomonadota</taxon>
        <taxon>Gammaproteobacteria</taxon>
        <taxon>Enterobacterales</taxon>
        <taxon>Bruguierivoracaceae</taxon>
        <taxon>Sodalis</taxon>
    </lineage>
</organism>
<dbReference type="EMBL" id="LN854557">
    <property type="protein sequence ID" value="CRL44723.1"/>
    <property type="molecule type" value="Genomic_DNA"/>
</dbReference>
<keyword evidence="3" id="KW-1185">Reference proteome</keyword>
<proteinExistence type="predicted"/>
<dbReference type="Gene3D" id="3.30.750.180">
    <property type="entry name" value="GpdQ, beta-strand dimerisation domain"/>
    <property type="match status" value="1"/>
</dbReference>
<accession>Q2NUL0</accession>
<evidence type="ECO:0000313" key="1">
    <source>
        <dbReference type="EMBL" id="BAE74165.1"/>
    </source>
</evidence>
<dbReference type="AlphaFoldDB" id="Q2NUL0"/>
<sequence length="186" mass="19962">MSRLDRALAWLDTLAPDVLVLSSDLIDNDEIEGYPAIAARLARRPYPAYVLPGNADNRAAIRAAIPAPYWNDGGRAGSAAGQVETHLPWLQDALSPAGPAASIVFLHHPVFPIGIAPLDRTMCGGAEALGTLLRHHPRRPLAMGHVHWPAAGTPAGIPAFLCGSICPANPLWFGRRRYPRRAILPL</sequence>
<reference evidence="1 3" key="1">
    <citation type="journal article" date="2006" name="Genome Res.">
        <title>Massive genome erosion and functional adaptations provide insights into the symbiotic lifestyle of Sodalis glossinidius in the tsetse host.</title>
        <authorList>
            <person name="Toh H."/>
            <person name="Weiss B.L."/>
            <person name="Perkin S.A.H."/>
            <person name="Yamashita A."/>
            <person name="Oshima K."/>
            <person name="Hattori M."/>
            <person name="Aksoy S."/>
        </authorList>
    </citation>
    <scope>NUCLEOTIDE SEQUENCE [LARGE SCALE GENOMIC DNA]</scope>
    <source>
        <strain evidence="1">Morsitans</strain>
        <strain evidence="3">morsitans</strain>
    </source>
</reference>
<dbReference type="HOGENOM" id="CLU_070320_3_0_6"/>
<dbReference type="eggNOG" id="COG1409">
    <property type="taxonomic scope" value="Bacteria"/>
</dbReference>
<evidence type="ECO:0000313" key="2">
    <source>
        <dbReference type="EMBL" id="CRL44723.1"/>
    </source>
</evidence>
<dbReference type="InterPro" id="IPR042283">
    <property type="entry name" value="GpdQ_catalytic"/>
</dbReference>
<dbReference type="SUPFAM" id="SSF56300">
    <property type="entry name" value="Metallo-dependent phosphatases"/>
    <property type="match status" value="1"/>
</dbReference>
<dbReference type="Proteomes" id="UP000001932">
    <property type="component" value="Chromosome"/>
</dbReference>
<dbReference type="Gene3D" id="3.60.21.40">
    <property type="entry name" value="GpdQ, catalytic alpha/beta sandwich domain"/>
    <property type="match status" value="1"/>
</dbReference>
<dbReference type="KEGG" id="sgl:SG0890"/>